<name>A0ABV9QLZ2_9FIRM</name>
<dbReference type="SUPFAM" id="SSF51338">
    <property type="entry name" value="Composite domain of metallo-dependent hydrolases"/>
    <property type="match status" value="1"/>
</dbReference>
<dbReference type="EC" id="3.5.-.-" evidence="2"/>
<organism evidence="2 3">
    <name type="scientific">Filifactor villosus</name>
    <dbReference type="NCBI Taxonomy" id="29374"/>
    <lineage>
        <taxon>Bacteria</taxon>
        <taxon>Bacillati</taxon>
        <taxon>Bacillota</taxon>
        <taxon>Clostridia</taxon>
        <taxon>Peptostreptococcales</taxon>
        <taxon>Filifactoraceae</taxon>
        <taxon>Filifactor</taxon>
    </lineage>
</organism>
<evidence type="ECO:0000259" key="1">
    <source>
        <dbReference type="Pfam" id="PF07969"/>
    </source>
</evidence>
<protein>
    <submittedName>
        <fullName evidence="2">Amidohydrolase</fullName>
        <ecNumber evidence="2">3.5.-.-</ecNumber>
    </submittedName>
</protein>
<evidence type="ECO:0000313" key="3">
    <source>
        <dbReference type="Proteomes" id="UP001595916"/>
    </source>
</evidence>
<accession>A0ABV9QLZ2</accession>
<sequence>MKKIKRGEKMLDRLFVNGKIYSLREEGEMFEALGVEGGKIAWVGSDREAVEKESKSIIDLGGRTMIPALADSHMHMYAHCQNLDAVDLAEVRTVAGMVEKMQEKAGRTPPGEWIKGVNFDQTKWEEDRFPTLEEMDAISNSHPVILKRCCLHAVVANSLALKEAGIERYHHSDAGGLVELDEQGFPTGLLREQSTKVFDEIIPDPLRDENYKKKMMLDVMRDMSSKGITTIHTYAAKIWRYNEDVEVYRNFDREGLLPLRVTVCMDEFFDTEDLDEASLHNPYRRVQMGAYKIFSDGSMGSRSAALREDYSDDEGNRGFVIYTQEELNQKVCEAYERGMQSAIHAIGDRALDMTLTAIEYTLDKNGGRDENRLPFRIIHAQMTDEQTIERMKNLPLVVDIQPVFLCTDLYWVKDRIGEKRLQHSYAFKSMYEAGLIQTGGSDCPVESYAPLKGIHACVNRQDVNGYPEEGFLPGQRLSVYEALRIFSANVHYATGQQDVLGTLEVGKFADMVVLDRDIFEIDPRGILDVWVDQTYLAGDCVFDRKKE</sequence>
<dbReference type="InterPro" id="IPR032466">
    <property type="entry name" value="Metal_Hydrolase"/>
</dbReference>
<dbReference type="Proteomes" id="UP001595916">
    <property type="component" value="Unassembled WGS sequence"/>
</dbReference>
<dbReference type="InterPro" id="IPR033932">
    <property type="entry name" value="YtcJ-like"/>
</dbReference>
<dbReference type="CDD" id="cd01300">
    <property type="entry name" value="YtcJ_like"/>
    <property type="match status" value="1"/>
</dbReference>
<dbReference type="Gene3D" id="3.10.310.70">
    <property type="match status" value="1"/>
</dbReference>
<dbReference type="Pfam" id="PF07969">
    <property type="entry name" value="Amidohydro_3"/>
    <property type="match status" value="1"/>
</dbReference>
<reference evidence="3" key="1">
    <citation type="journal article" date="2019" name="Int. J. Syst. Evol. Microbiol.">
        <title>The Global Catalogue of Microorganisms (GCM) 10K type strain sequencing project: providing services to taxonomists for standard genome sequencing and annotation.</title>
        <authorList>
            <consortium name="The Broad Institute Genomics Platform"/>
            <consortium name="The Broad Institute Genome Sequencing Center for Infectious Disease"/>
            <person name="Wu L."/>
            <person name="Ma J."/>
        </authorList>
    </citation>
    <scope>NUCLEOTIDE SEQUENCE [LARGE SCALE GENOMIC DNA]</scope>
    <source>
        <strain evidence="3">CCUG 46385</strain>
    </source>
</reference>
<proteinExistence type="predicted"/>
<evidence type="ECO:0000313" key="2">
    <source>
        <dbReference type="EMBL" id="MFC4803714.1"/>
    </source>
</evidence>
<gene>
    <name evidence="2" type="ORF">ACFO4R_01335</name>
</gene>
<comment type="caution">
    <text evidence="2">The sequence shown here is derived from an EMBL/GenBank/DDBJ whole genome shotgun (WGS) entry which is preliminary data.</text>
</comment>
<dbReference type="PANTHER" id="PTHR22642:SF2">
    <property type="entry name" value="PROTEIN LONG AFTER FAR-RED 3"/>
    <property type="match status" value="1"/>
</dbReference>
<dbReference type="InterPro" id="IPR011059">
    <property type="entry name" value="Metal-dep_hydrolase_composite"/>
</dbReference>
<keyword evidence="3" id="KW-1185">Reference proteome</keyword>
<keyword evidence="2" id="KW-0378">Hydrolase</keyword>
<feature type="domain" description="Amidohydrolase 3" evidence="1">
    <location>
        <begin position="57"/>
        <end position="542"/>
    </location>
</feature>
<dbReference type="EMBL" id="JBHSHL010000003">
    <property type="protein sequence ID" value="MFC4803714.1"/>
    <property type="molecule type" value="Genomic_DNA"/>
</dbReference>
<dbReference type="GO" id="GO:0016787">
    <property type="term" value="F:hydrolase activity"/>
    <property type="evidence" value="ECO:0007669"/>
    <property type="project" value="UniProtKB-KW"/>
</dbReference>
<dbReference type="Gene3D" id="3.20.20.140">
    <property type="entry name" value="Metal-dependent hydrolases"/>
    <property type="match status" value="1"/>
</dbReference>
<dbReference type="PANTHER" id="PTHR22642">
    <property type="entry name" value="IMIDAZOLONEPROPIONASE"/>
    <property type="match status" value="1"/>
</dbReference>
<dbReference type="SUPFAM" id="SSF51556">
    <property type="entry name" value="Metallo-dependent hydrolases"/>
    <property type="match status" value="1"/>
</dbReference>
<dbReference type="InterPro" id="IPR013108">
    <property type="entry name" value="Amidohydro_3"/>
</dbReference>
<dbReference type="RefSeq" id="WP_379787165.1">
    <property type="nucleotide sequence ID" value="NZ_JBHSHL010000003.1"/>
</dbReference>
<dbReference type="Gene3D" id="2.30.40.10">
    <property type="entry name" value="Urease, subunit C, domain 1"/>
    <property type="match status" value="1"/>
</dbReference>